<organism evidence="1">
    <name type="scientific">Anguilla anguilla</name>
    <name type="common">European freshwater eel</name>
    <name type="synonym">Muraena anguilla</name>
    <dbReference type="NCBI Taxonomy" id="7936"/>
    <lineage>
        <taxon>Eukaryota</taxon>
        <taxon>Metazoa</taxon>
        <taxon>Chordata</taxon>
        <taxon>Craniata</taxon>
        <taxon>Vertebrata</taxon>
        <taxon>Euteleostomi</taxon>
        <taxon>Actinopterygii</taxon>
        <taxon>Neopterygii</taxon>
        <taxon>Teleostei</taxon>
        <taxon>Anguilliformes</taxon>
        <taxon>Anguillidae</taxon>
        <taxon>Anguilla</taxon>
    </lineage>
</organism>
<evidence type="ECO:0000313" key="1">
    <source>
        <dbReference type="EMBL" id="JAI06466.1"/>
    </source>
</evidence>
<dbReference type="EMBL" id="GBXM01002112">
    <property type="protein sequence ID" value="JAI06466.1"/>
    <property type="molecule type" value="Transcribed_RNA"/>
</dbReference>
<dbReference type="AlphaFoldDB" id="A0A0E9XX83"/>
<sequence>MSIYPDGMIFLSIMEEISKLICSLVEMGCSADPSSPL</sequence>
<name>A0A0E9XX83_ANGAN</name>
<proteinExistence type="predicted"/>
<reference evidence="1" key="1">
    <citation type="submission" date="2014-11" db="EMBL/GenBank/DDBJ databases">
        <authorList>
            <person name="Amaro Gonzalez C."/>
        </authorList>
    </citation>
    <scope>NUCLEOTIDE SEQUENCE</scope>
</reference>
<reference evidence="1" key="2">
    <citation type="journal article" date="2015" name="Fish Shellfish Immunol.">
        <title>Early steps in the European eel (Anguilla anguilla)-Vibrio vulnificus interaction in the gills: Role of the RtxA13 toxin.</title>
        <authorList>
            <person name="Callol A."/>
            <person name="Pajuelo D."/>
            <person name="Ebbesson L."/>
            <person name="Teles M."/>
            <person name="MacKenzie S."/>
            <person name="Amaro C."/>
        </authorList>
    </citation>
    <scope>NUCLEOTIDE SEQUENCE</scope>
</reference>
<accession>A0A0E9XX83</accession>
<protein>
    <submittedName>
        <fullName evidence="1">Uncharacterized protein</fullName>
    </submittedName>
</protein>